<comment type="caution">
    <text evidence="1">The sequence shown here is derived from an EMBL/GenBank/DDBJ whole genome shotgun (WGS) entry which is preliminary data.</text>
</comment>
<reference evidence="1" key="1">
    <citation type="journal article" date="2014" name="Front. Microbiol.">
        <title>High frequency of phylogenetically diverse reductive dehalogenase-homologous genes in deep subseafloor sedimentary metagenomes.</title>
        <authorList>
            <person name="Kawai M."/>
            <person name="Futagami T."/>
            <person name="Toyoda A."/>
            <person name="Takaki Y."/>
            <person name="Nishi S."/>
            <person name="Hori S."/>
            <person name="Arai W."/>
            <person name="Tsubouchi T."/>
            <person name="Morono Y."/>
            <person name="Uchiyama I."/>
            <person name="Ito T."/>
            <person name="Fujiyama A."/>
            <person name="Inagaki F."/>
            <person name="Takami H."/>
        </authorList>
    </citation>
    <scope>NUCLEOTIDE SEQUENCE</scope>
    <source>
        <strain evidence="1">Expedition CK06-06</strain>
    </source>
</reference>
<gene>
    <name evidence="1" type="ORF">S01H4_49449</name>
</gene>
<protein>
    <recommendedName>
        <fullName evidence="2">Peptidase C51 domain-containing protein</fullName>
    </recommendedName>
</protein>
<evidence type="ECO:0000313" key="1">
    <source>
        <dbReference type="EMBL" id="GAG99542.1"/>
    </source>
</evidence>
<organism evidence="1">
    <name type="scientific">marine sediment metagenome</name>
    <dbReference type="NCBI Taxonomy" id="412755"/>
    <lineage>
        <taxon>unclassified sequences</taxon>
        <taxon>metagenomes</taxon>
        <taxon>ecological metagenomes</taxon>
    </lineage>
</organism>
<accession>X1D368</accession>
<dbReference type="AlphaFoldDB" id="X1D368"/>
<dbReference type="InterPro" id="IPR013423">
    <property type="entry name" value="CHP02594"/>
</dbReference>
<dbReference type="NCBIfam" id="TIGR02594">
    <property type="entry name" value="TIGR02594 family protein"/>
    <property type="match status" value="1"/>
</dbReference>
<evidence type="ECO:0008006" key="2">
    <source>
        <dbReference type="Google" id="ProtNLM"/>
    </source>
</evidence>
<dbReference type="EMBL" id="BART01027970">
    <property type="protein sequence ID" value="GAG99542.1"/>
    <property type="molecule type" value="Genomic_DNA"/>
</dbReference>
<name>X1D368_9ZZZZ</name>
<proteinExistence type="predicted"/>
<sequence>MTLLETALHEFGVTEIKGRKDNLRIVQYFTECGWDGSRLKDETAWCSVALNWCAMRAGLIRSESLTARSWLKVGISVKYPLIGDVVVFWRMSKADWRGHVGIYICETANHIYCLGANQGIPGQWNIKAYPRDSVFFGLLGYRMLYRVP</sequence>